<protein>
    <submittedName>
        <fullName evidence="1">Uncharacterized protein</fullName>
    </submittedName>
</protein>
<name>A0A1V8NWB2_CITBR</name>
<dbReference type="Gene3D" id="3.40.50.300">
    <property type="entry name" value="P-loop containing nucleotide triphosphate hydrolases"/>
    <property type="match status" value="1"/>
</dbReference>
<dbReference type="RefSeq" id="WP_053390134.1">
    <property type="nucleotide sequence ID" value="NZ_CABGPK010000004.1"/>
</dbReference>
<dbReference type="Proteomes" id="UP000192573">
    <property type="component" value="Unassembled WGS sequence"/>
</dbReference>
<sequence>MNFDKFKKRFSPAKKKDLVIYFSSTNKQTSELEEALRVYGIGLEYHTATPKDTITIIEDWVSTSSRLWFIVDGTSYSSSDIEEFAMILRGRYPAVLLGDNNSLDASWNAEEQGYAAYFINNVDLPRLTKTILKGFGYVRSRTSMTIAICNTTPDINLSYYAFRDLKKNKTLKSYSTLFINCDLANIYYDADLGVRANKQALQHITRDGEELDSLSSRKLINAFDEHFDYISFNLLMDDISMSDSDALVKGIDNFIDSVSDIYGFIFINVPYYLMTSSAGMNLLDNSDIRVLLTNGQIESIYNLNFLRNKISFKQESNGKGKDKLFCLRQPLHHAGLRITDNDIHSKLGVKVDFSTTMLREESFLSRFKKDNTINIIDFIFR</sequence>
<accession>A0A1V8NWB2</accession>
<evidence type="ECO:0000313" key="2">
    <source>
        <dbReference type="Proteomes" id="UP000192573"/>
    </source>
</evidence>
<reference evidence="1 2" key="1">
    <citation type="submission" date="2017-03" db="EMBL/GenBank/DDBJ databases">
        <authorList>
            <person name="Afonso C.L."/>
            <person name="Miller P.J."/>
            <person name="Scott M.A."/>
            <person name="Spackman E."/>
            <person name="Goraichik I."/>
            <person name="Dimitrov K.M."/>
            <person name="Suarez D.L."/>
            <person name="Swayne D.E."/>
        </authorList>
    </citation>
    <scope>NUCLEOTIDE SEQUENCE [LARGE SCALE GENOMIC DNA]</scope>
    <source>
        <strain evidence="1 2">ATCC 51113</strain>
    </source>
</reference>
<dbReference type="InterPro" id="IPR027417">
    <property type="entry name" value="P-loop_NTPase"/>
</dbReference>
<gene>
    <name evidence="1" type="ORF">BZK42_17325</name>
</gene>
<comment type="caution">
    <text evidence="1">The sequence shown here is derived from an EMBL/GenBank/DDBJ whole genome shotgun (WGS) entry which is preliminary data.</text>
</comment>
<proteinExistence type="predicted"/>
<organism evidence="1 2">
    <name type="scientific">Citrobacter braakii</name>
    <dbReference type="NCBI Taxonomy" id="57706"/>
    <lineage>
        <taxon>Bacteria</taxon>
        <taxon>Pseudomonadati</taxon>
        <taxon>Pseudomonadota</taxon>
        <taxon>Gammaproteobacteria</taxon>
        <taxon>Enterobacterales</taxon>
        <taxon>Enterobacteriaceae</taxon>
        <taxon>Citrobacter</taxon>
        <taxon>Citrobacter freundii complex</taxon>
    </lineage>
</organism>
<dbReference type="AlphaFoldDB" id="A0A1V8NWB2"/>
<evidence type="ECO:0000313" key="1">
    <source>
        <dbReference type="EMBL" id="OQM40663.1"/>
    </source>
</evidence>
<dbReference type="EMBL" id="NAEW01000008">
    <property type="protein sequence ID" value="OQM40663.1"/>
    <property type="molecule type" value="Genomic_DNA"/>
</dbReference>